<feature type="domain" description="Glycosyl hydrolase family 30 TIM-barrel" evidence="7">
    <location>
        <begin position="22"/>
        <end position="348"/>
    </location>
</feature>
<evidence type="ECO:0000313" key="9">
    <source>
        <dbReference type="Proteomes" id="UP000887565"/>
    </source>
</evidence>
<proteinExistence type="inferred from homology"/>
<dbReference type="WBParaSite" id="nRc.2.0.1.t06516-RA">
    <property type="protein sequence ID" value="nRc.2.0.1.t06516-RA"/>
    <property type="gene ID" value="nRc.2.0.1.g06516"/>
</dbReference>
<dbReference type="OMA" id="FGGIAWH"/>
<dbReference type="InterPro" id="IPR033453">
    <property type="entry name" value="Glyco_hydro_30_TIM-barrel"/>
</dbReference>
<evidence type="ECO:0000259" key="8">
    <source>
        <dbReference type="Pfam" id="PF17189"/>
    </source>
</evidence>
<dbReference type="PANTHER" id="PTHR11069">
    <property type="entry name" value="GLUCOSYLCERAMIDASE"/>
    <property type="match status" value="1"/>
</dbReference>
<keyword evidence="5 6" id="KW-0378">Hydrolase</keyword>
<evidence type="ECO:0000256" key="2">
    <source>
        <dbReference type="ARBA" id="ARBA00005382"/>
    </source>
</evidence>
<keyword evidence="6" id="KW-0746">Sphingolipid metabolism</keyword>
<accession>A0A915HZ26</accession>
<dbReference type="Proteomes" id="UP000887565">
    <property type="component" value="Unplaced"/>
</dbReference>
<protein>
    <recommendedName>
        <fullName evidence="3 6">Glucosylceramidase</fullName>
        <ecNumber evidence="3 6">3.2.1.45</ecNumber>
    </recommendedName>
</protein>
<dbReference type="Gene3D" id="3.20.20.80">
    <property type="entry name" value="Glycosidases"/>
    <property type="match status" value="1"/>
</dbReference>
<dbReference type="PANTHER" id="PTHR11069:SF23">
    <property type="entry name" value="LYSOSOMAL ACID GLUCOSYLCERAMIDASE"/>
    <property type="match status" value="1"/>
</dbReference>
<dbReference type="InterPro" id="IPR033452">
    <property type="entry name" value="GH30_C"/>
</dbReference>
<dbReference type="InterPro" id="IPR001139">
    <property type="entry name" value="Glyco_hydro_30"/>
</dbReference>
<evidence type="ECO:0000313" key="10">
    <source>
        <dbReference type="WBParaSite" id="nRc.2.0.1.t06516-RA"/>
    </source>
</evidence>
<dbReference type="Pfam" id="PF02055">
    <property type="entry name" value="Glyco_hydro_30"/>
    <property type="match status" value="1"/>
</dbReference>
<evidence type="ECO:0000256" key="4">
    <source>
        <dbReference type="ARBA" id="ARBA00022729"/>
    </source>
</evidence>
<dbReference type="GO" id="GO:0006680">
    <property type="term" value="P:glucosylceramide catabolic process"/>
    <property type="evidence" value="ECO:0007669"/>
    <property type="project" value="TreeGrafter"/>
</dbReference>
<dbReference type="InterPro" id="IPR013780">
    <property type="entry name" value="Glyco_hydro_b"/>
</dbReference>
<evidence type="ECO:0000256" key="6">
    <source>
        <dbReference type="RuleBase" id="RU361188"/>
    </source>
</evidence>
<keyword evidence="6" id="KW-0326">Glycosidase</keyword>
<dbReference type="Pfam" id="PF17189">
    <property type="entry name" value="Glyco_hydro_30C"/>
    <property type="match status" value="1"/>
</dbReference>
<sequence length="419" mass="47930">GTLGIHSILDIPCHSFYKKIILDKGGIGYNIGRIPIASCDFSTSNYSYDDIIDDMDLKHFSLTEEDTKFKIPFIKKARILTGGSLRLFGSAWSAPFWMKTNHMMEHGGTLLGKPGGPYYKAYANYLIRFLDEYRKRGVKFWSLTVVNEPSSGFGYDTTHTFQSLGFTPQTQRDFIKLDLGPALEKSGRKNFKIMIMDDNKLTTLEWTIIVSINHPLIRIMSDLQAAKYVSHVAVHWYLNRVTPFEIIDMARSLFPNVSFMGTEACNGWRDHKVIIGSWERAENYAKDIVKNLNHWYTGWIDWNMVLDLNGGPSWVSNFVDSPILVNATSSEFYKQPTYYALGHFSTFLVRGSKRSKITSDDRRRRLLTTAFLTPAGHKVVIITNTNDVAVTLNLKDKDMPKVKLRVNIEKHSIKTIIWN</sequence>
<dbReference type="PRINTS" id="PR00843">
    <property type="entry name" value="GLHYDRLASE30"/>
</dbReference>
<evidence type="ECO:0000256" key="3">
    <source>
        <dbReference type="ARBA" id="ARBA00012658"/>
    </source>
</evidence>
<dbReference type="Gene3D" id="2.60.40.1180">
    <property type="entry name" value="Golgi alpha-mannosidase II"/>
    <property type="match status" value="1"/>
</dbReference>
<dbReference type="SUPFAM" id="SSF51445">
    <property type="entry name" value="(Trans)glycosidases"/>
    <property type="match status" value="1"/>
</dbReference>
<dbReference type="GO" id="GO:0004348">
    <property type="term" value="F:glucosylceramidase activity"/>
    <property type="evidence" value="ECO:0007669"/>
    <property type="project" value="UniProtKB-EC"/>
</dbReference>
<evidence type="ECO:0000256" key="1">
    <source>
        <dbReference type="ARBA" id="ARBA00001013"/>
    </source>
</evidence>
<organism evidence="9 10">
    <name type="scientific">Romanomermis culicivorax</name>
    <name type="common">Nematode worm</name>
    <dbReference type="NCBI Taxonomy" id="13658"/>
    <lineage>
        <taxon>Eukaryota</taxon>
        <taxon>Metazoa</taxon>
        <taxon>Ecdysozoa</taxon>
        <taxon>Nematoda</taxon>
        <taxon>Enoplea</taxon>
        <taxon>Dorylaimia</taxon>
        <taxon>Mermithida</taxon>
        <taxon>Mermithoidea</taxon>
        <taxon>Mermithidae</taxon>
        <taxon>Romanomermis</taxon>
    </lineage>
</organism>
<keyword evidence="9" id="KW-1185">Reference proteome</keyword>
<keyword evidence="6" id="KW-0443">Lipid metabolism</keyword>
<reference evidence="10" key="1">
    <citation type="submission" date="2022-11" db="UniProtKB">
        <authorList>
            <consortium name="WormBaseParasite"/>
        </authorList>
    </citation>
    <scope>IDENTIFICATION</scope>
</reference>
<evidence type="ECO:0000259" key="7">
    <source>
        <dbReference type="Pfam" id="PF02055"/>
    </source>
</evidence>
<dbReference type="AlphaFoldDB" id="A0A915HZ26"/>
<keyword evidence="4" id="KW-0732">Signal</keyword>
<dbReference type="EC" id="3.2.1.45" evidence="3 6"/>
<dbReference type="InterPro" id="IPR017853">
    <property type="entry name" value="GH"/>
</dbReference>
<name>A0A915HZ26_ROMCU</name>
<evidence type="ECO:0000256" key="5">
    <source>
        <dbReference type="ARBA" id="ARBA00022801"/>
    </source>
</evidence>
<comment type="catalytic activity">
    <reaction evidence="1">
        <text>a beta-D-glucosyl-(1&lt;-&gt;1')-N-acylsphing-4-enine + H2O = an N-acylsphing-4-enine + D-glucose</text>
        <dbReference type="Rhea" id="RHEA:13269"/>
        <dbReference type="ChEBI" id="CHEBI:4167"/>
        <dbReference type="ChEBI" id="CHEBI:15377"/>
        <dbReference type="ChEBI" id="CHEBI:22801"/>
        <dbReference type="ChEBI" id="CHEBI:52639"/>
        <dbReference type="EC" id="3.2.1.45"/>
    </reaction>
    <physiologicalReaction direction="left-to-right" evidence="1">
        <dbReference type="Rhea" id="RHEA:13270"/>
    </physiologicalReaction>
</comment>
<comment type="similarity">
    <text evidence="2 6">Belongs to the glycosyl hydrolase 30 family.</text>
</comment>
<dbReference type="GO" id="GO:0016020">
    <property type="term" value="C:membrane"/>
    <property type="evidence" value="ECO:0007669"/>
    <property type="project" value="GOC"/>
</dbReference>
<feature type="domain" description="Glycosyl hydrolase family 30 beta sandwich" evidence="8">
    <location>
        <begin position="351"/>
        <end position="416"/>
    </location>
</feature>